<proteinExistence type="predicted"/>
<sequence length="114" mass="12624">MGSFLQALASSSTELSCQRGNLSSIKSIKYILKYVHKGTDPATFSIQGNGEGEEIKSFVNARYTGSTEDAWRIFQIPMLERSPSVVHLALQLESGRHGNFTEHTAAVKQQQNHQ</sequence>
<keyword evidence="2" id="KW-1185">Reference proteome</keyword>
<organism evidence="1 2">
    <name type="scientific">Elysia crispata</name>
    <name type="common">lettuce slug</name>
    <dbReference type="NCBI Taxonomy" id="231223"/>
    <lineage>
        <taxon>Eukaryota</taxon>
        <taxon>Metazoa</taxon>
        <taxon>Spiralia</taxon>
        <taxon>Lophotrochozoa</taxon>
        <taxon>Mollusca</taxon>
        <taxon>Gastropoda</taxon>
        <taxon>Heterobranchia</taxon>
        <taxon>Euthyneura</taxon>
        <taxon>Panpulmonata</taxon>
        <taxon>Sacoglossa</taxon>
        <taxon>Placobranchoidea</taxon>
        <taxon>Plakobranchidae</taxon>
        <taxon>Elysia</taxon>
    </lineage>
</organism>
<evidence type="ECO:0000313" key="2">
    <source>
        <dbReference type="Proteomes" id="UP001283361"/>
    </source>
</evidence>
<evidence type="ECO:0000313" key="1">
    <source>
        <dbReference type="EMBL" id="KAK3788613.1"/>
    </source>
</evidence>
<gene>
    <name evidence="1" type="ORF">RRG08_031269</name>
</gene>
<reference evidence="1" key="1">
    <citation type="journal article" date="2023" name="G3 (Bethesda)">
        <title>A reference genome for the long-term kleptoplast-retaining sea slug Elysia crispata morphotype clarki.</title>
        <authorList>
            <person name="Eastman K.E."/>
            <person name="Pendleton A.L."/>
            <person name="Shaikh M.A."/>
            <person name="Suttiyut T."/>
            <person name="Ogas R."/>
            <person name="Tomko P."/>
            <person name="Gavelis G."/>
            <person name="Widhalm J.R."/>
            <person name="Wisecaver J.H."/>
        </authorList>
    </citation>
    <scope>NUCLEOTIDE SEQUENCE</scope>
    <source>
        <strain evidence="1">ECLA1</strain>
    </source>
</reference>
<dbReference type="EMBL" id="JAWDGP010001753">
    <property type="protein sequence ID" value="KAK3788613.1"/>
    <property type="molecule type" value="Genomic_DNA"/>
</dbReference>
<dbReference type="AlphaFoldDB" id="A0AAE1AJ70"/>
<accession>A0AAE1AJ70</accession>
<protein>
    <submittedName>
        <fullName evidence="1">Uncharacterized protein</fullName>
    </submittedName>
</protein>
<dbReference type="Proteomes" id="UP001283361">
    <property type="component" value="Unassembled WGS sequence"/>
</dbReference>
<comment type="caution">
    <text evidence="1">The sequence shown here is derived from an EMBL/GenBank/DDBJ whole genome shotgun (WGS) entry which is preliminary data.</text>
</comment>
<name>A0AAE1AJ70_9GAST</name>